<dbReference type="Gene3D" id="3.20.20.100">
    <property type="entry name" value="NADP-dependent oxidoreductase domain"/>
    <property type="match status" value="1"/>
</dbReference>
<dbReference type="InterPro" id="IPR020471">
    <property type="entry name" value="AKR"/>
</dbReference>
<reference evidence="4 5" key="1">
    <citation type="journal article" date="2024" name="J Genomics">
        <title>Draft genome sequencing and assembly of Favolaschia claudopus CIRM-BRFM 2984 isolated from oak limbs.</title>
        <authorList>
            <person name="Navarro D."/>
            <person name="Drula E."/>
            <person name="Chaduli D."/>
            <person name="Cazenave R."/>
            <person name="Ahrendt S."/>
            <person name="Wang J."/>
            <person name="Lipzen A."/>
            <person name="Daum C."/>
            <person name="Barry K."/>
            <person name="Grigoriev I.V."/>
            <person name="Favel A."/>
            <person name="Rosso M.N."/>
            <person name="Martin F."/>
        </authorList>
    </citation>
    <scope>NUCLEOTIDE SEQUENCE [LARGE SCALE GENOMIC DNA]</scope>
    <source>
        <strain evidence="4 5">CIRM-BRFM 2984</strain>
    </source>
</reference>
<dbReference type="Proteomes" id="UP001362999">
    <property type="component" value="Unassembled WGS sequence"/>
</dbReference>
<dbReference type="SUPFAM" id="SSF51430">
    <property type="entry name" value="NAD(P)-linked oxidoreductase"/>
    <property type="match status" value="1"/>
</dbReference>
<protein>
    <submittedName>
        <fullName evidence="4">Aflatoxin B1 aldehyde reductase member 4</fullName>
    </submittedName>
</protein>
<keyword evidence="1" id="KW-0560">Oxidoreductase</keyword>
<accession>A0AAW0AXR0</accession>
<feature type="region of interest" description="Disordered" evidence="2">
    <location>
        <begin position="320"/>
        <end position="352"/>
    </location>
</feature>
<dbReference type="InterPro" id="IPR023210">
    <property type="entry name" value="NADP_OxRdtase_dom"/>
</dbReference>
<dbReference type="AlphaFoldDB" id="A0AAW0AXR0"/>
<proteinExistence type="predicted"/>
<dbReference type="Pfam" id="PF00248">
    <property type="entry name" value="Aldo_ket_red"/>
    <property type="match status" value="1"/>
</dbReference>
<keyword evidence="5" id="KW-1185">Reference proteome</keyword>
<comment type="caution">
    <text evidence="4">The sequence shown here is derived from an EMBL/GenBank/DDBJ whole genome shotgun (WGS) entry which is preliminary data.</text>
</comment>
<sequence>MSPATPVKPVVGGYAFGHPKYFPDVESIDNAYKMLKDLGCDTIDTARIYGKSEEWLGKTGAGKLFTIDTKTPGGAIPGSSNREGILQHAKESLELLKVKSVDVFYLHAPDASLDLEDQLQGINEAYKAGYFKRFGLSNFLATDVQRIYDICKAKGYPLPTVYQGNYNPVARKIETEIVPTLRQLNIAFYVYSPIAGGLLAKTPQQLLGGGAEAGRFAKGDELEKLYGGLYNKPAFHEVLNLWAAAAKDAGCSPAELAYRWVTFDSVVDGNCGDAIIFGVRNHAQIAETMGWLKAGSVGEAAKAKIDEIWKVIEKDSPLDNFNSSEKPVPAEPRMNSDRMSSLTGHKLALSLR</sequence>
<evidence type="ECO:0000259" key="3">
    <source>
        <dbReference type="Pfam" id="PF00248"/>
    </source>
</evidence>
<dbReference type="InterPro" id="IPR036812">
    <property type="entry name" value="NAD(P)_OxRdtase_dom_sf"/>
</dbReference>
<evidence type="ECO:0000313" key="4">
    <source>
        <dbReference type="EMBL" id="KAK7018301.1"/>
    </source>
</evidence>
<dbReference type="InterPro" id="IPR050523">
    <property type="entry name" value="AKR_Detox_Biosynth"/>
</dbReference>
<feature type="domain" description="NADP-dependent oxidoreductase" evidence="3">
    <location>
        <begin position="11"/>
        <end position="309"/>
    </location>
</feature>
<organism evidence="4 5">
    <name type="scientific">Favolaschia claudopus</name>
    <dbReference type="NCBI Taxonomy" id="2862362"/>
    <lineage>
        <taxon>Eukaryota</taxon>
        <taxon>Fungi</taxon>
        <taxon>Dikarya</taxon>
        <taxon>Basidiomycota</taxon>
        <taxon>Agaricomycotina</taxon>
        <taxon>Agaricomycetes</taxon>
        <taxon>Agaricomycetidae</taxon>
        <taxon>Agaricales</taxon>
        <taxon>Marasmiineae</taxon>
        <taxon>Mycenaceae</taxon>
        <taxon>Favolaschia</taxon>
    </lineage>
</organism>
<dbReference type="PRINTS" id="PR00069">
    <property type="entry name" value="ALDKETRDTASE"/>
</dbReference>
<dbReference type="EMBL" id="JAWWNJ010000046">
    <property type="protein sequence ID" value="KAK7018301.1"/>
    <property type="molecule type" value="Genomic_DNA"/>
</dbReference>
<name>A0AAW0AXR0_9AGAR</name>
<dbReference type="CDD" id="cd19075">
    <property type="entry name" value="AKR_AKR7A1-5"/>
    <property type="match status" value="1"/>
</dbReference>
<evidence type="ECO:0000256" key="2">
    <source>
        <dbReference type="SAM" id="MobiDB-lite"/>
    </source>
</evidence>
<dbReference type="PANTHER" id="PTHR43364">
    <property type="entry name" value="NADH-SPECIFIC METHYLGLYOXAL REDUCTASE-RELATED"/>
    <property type="match status" value="1"/>
</dbReference>
<gene>
    <name evidence="4" type="ORF">R3P38DRAFT_2715533</name>
</gene>
<dbReference type="PANTHER" id="PTHR43364:SF4">
    <property type="entry name" value="NAD(P)-LINKED OXIDOREDUCTASE SUPERFAMILY PROTEIN"/>
    <property type="match status" value="1"/>
</dbReference>
<evidence type="ECO:0000256" key="1">
    <source>
        <dbReference type="ARBA" id="ARBA00023002"/>
    </source>
</evidence>
<dbReference type="GO" id="GO:0016491">
    <property type="term" value="F:oxidoreductase activity"/>
    <property type="evidence" value="ECO:0007669"/>
    <property type="project" value="UniProtKB-KW"/>
</dbReference>
<evidence type="ECO:0000313" key="5">
    <source>
        <dbReference type="Proteomes" id="UP001362999"/>
    </source>
</evidence>